<gene>
    <name evidence="10" type="ORF">TCAL_14621</name>
</gene>
<dbReference type="EMBL" id="VCGU01000007">
    <property type="protein sequence ID" value="TRY73928.1"/>
    <property type="molecule type" value="Genomic_DNA"/>
</dbReference>
<dbReference type="PANTHER" id="PTHR24406">
    <property type="entry name" value="TRANSCRIPTIONAL REPRESSOR CTCFL-RELATED"/>
    <property type="match status" value="1"/>
</dbReference>
<feature type="domain" description="C2H2-type" evidence="9">
    <location>
        <begin position="830"/>
        <end position="858"/>
    </location>
</feature>
<dbReference type="OMA" id="HHEECHR"/>
<feature type="region of interest" description="Disordered" evidence="8">
    <location>
        <begin position="209"/>
        <end position="264"/>
    </location>
</feature>
<evidence type="ECO:0000256" key="3">
    <source>
        <dbReference type="ARBA" id="ARBA00022737"/>
    </source>
</evidence>
<dbReference type="OrthoDB" id="8002153at2759"/>
<dbReference type="InterPro" id="IPR050888">
    <property type="entry name" value="ZnF_C2H2-type_TF"/>
</dbReference>
<dbReference type="Pfam" id="PF00096">
    <property type="entry name" value="zf-C2H2"/>
    <property type="match status" value="2"/>
</dbReference>
<keyword evidence="6" id="KW-0539">Nucleus</keyword>
<dbReference type="STRING" id="6832.A0A553P8C6"/>
<feature type="domain" description="C2H2-type" evidence="9">
    <location>
        <begin position="964"/>
        <end position="991"/>
    </location>
</feature>
<keyword evidence="4 7" id="KW-0863">Zinc-finger</keyword>
<proteinExistence type="predicted"/>
<evidence type="ECO:0000259" key="9">
    <source>
        <dbReference type="PROSITE" id="PS50157"/>
    </source>
</evidence>
<dbReference type="SMART" id="SM00355">
    <property type="entry name" value="ZnF_C2H2"/>
    <property type="match status" value="17"/>
</dbReference>
<dbReference type="InterPro" id="IPR036236">
    <property type="entry name" value="Znf_C2H2_sf"/>
</dbReference>
<evidence type="ECO:0000256" key="8">
    <source>
        <dbReference type="SAM" id="MobiDB-lite"/>
    </source>
</evidence>
<keyword evidence="2" id="KW-0479">Metal-binding</keyword>
<reference evidence="10 11" key="1">
    <citation type="journal article" date="2018" name="Nat. Ecol. Evol.">
        <title>Genomic signatures of mitonuclear coevolution across populations of Tigriopus californicus.</title>
        <authorList>
            <person name="Barreto F.S."/>
            <person name="Watson E.T."/>
            <person name="Lima T.G."/>
            <person name="Willett C.S."/>
            <person name="Edmands S."/>
            <person name="Li W."/>
            <person name="Burton R.S."/>
        </authorList>
    </citation>
    <scope>NUCLEOTIDE SEQUENCE [LARGE SCALE GENOMIC DNA]</scope>
    <source>
        <strain evidence="10 11">San Diego</strain>
    </source>
</reference>
<dbReference type="PROSITE" id="PS00028">
    <property type="entry name" value="ZINC_FINGER_C2H2_1"/>
    <property type="match status" value="5"/>
</dbReference>
<dbReference type="PROSITE" id="PS50157">
    <property type="entry name" value="ZINC_FINGER_C2H2_2"/>
    <property type="match status" value="3"/>
</dbReference>
<dbReference type="GO" id="GO:0005634">
    <property type="term" value="C:nucleus"/>
    <property type="evidence" value="ECO:0007669"/>
    <property type="project" value="UniProtKB-SubCell"/>
</dbReference>
<evidence type="ECO:0000256" key="1">
    <source>
        <dbReference type="ARBA" id="ARBA00004123"/>
    </source>
</evidence>
<evidence type="ECO:0000256" key="2">
    <source>
        <dbReference type="ARBA" id="ARBA00022723"/>
    </source>
</evidence>
<keyword evidence="5" id="KW-0862">Zinc</keyword>
<evidence type="ECO:0000256" key="4">
    <source>
        <dbReference type="ARBA" id="ARBA00022771"/>
    </source>
</evidence>
<sequence length="1200" mass="138468">MIQSSRLRESFRGISMEDLSTSNQTKGSDQRGVVHLVIGSWTCVTRNDLDFTHEGGWPLISMTFMFNNETGEFISRVFHRIVEVGQIEKRKDLLANCQKFFEGNFPCMGRTSVKSENFPFGLKFSPNCAKVVHLDENPSFLEGLVCAQCDDSRLPIPFEIGSTVKTEPFNGGQATSKIVNEFQIGSALDILTEAEDLFEVEFVVGEENKNDEDTYGNDFGTGSSYRRSTRSRKRPAKLAFDEGQSDRSDEFDAPEYSESNPLEPATNSKYVVFTSDGTKQEVPDHSFDPKNYYVDWNGQTLIMEINYDREKTWCCPICSIHFQGRARLTHLQTHLLYRTKCQICGLAHICSKNLWDHFRILHEDADKWLVKCGICHEILDIKSSRDFLGDHWAECKNKKLQNGGRSSLKEVQYPHELLHPPSFLVEYETKVFTLKGQIPKKEVWTCPMCSTQVKGYERTRHLKWHGKFRVRCEICFLNHFCPLKLWDHYTKSHSDKEVWKGRCAKCTNMVDLRQSRDALQTHYLSCENLVQHPLKIMDSSTSKRAGNQVKTIRGNTPKHLFQPSHFVVEWEGKELTIEGYVGTSEPWTCPICSLTMPGKQRMSHLKIHFFFRVGCEICRMFHLCPRKLWDHHQDQHNEKDNWLVLCAICTEKIDIKPSRDTLREHLLECLNSPIGKRAAPTEITMQTNATPADKLILSAPQGPAMKKSFEMEWLGKTIVVSEQGSDSSWTCPLCEIVVKNRISHLQNKHYLHQIPCGICGLYHMCPYKLWDHIQERHAASEKWPVKCPICKEILDIKESRDACRDHLIACVLERKNGKRRRKIVKPRPIRVCETCGKTFRKRYTLHKHIMKDHQNVKPKCPVCLVEMSFCQLESHMRIAHQATRFVCPMCFKREKFANVFWEHIRDNHLERIKQIPCPVCKEDFPINLEDGPKFVAHHEECHRQHLNKLKEGEKERMKARPRKFPCSICPKRFQVQYLLNAHMKTHKEIRQFCHLCKYRTHSSAYLRAHLNDVHGDPSNGVKCEYCDEKFMTHASLEGHLDSSHGIKAEHECDKCPLKLPSKLLLKKHKRTCHSDSEIQSDCDFDAPSEQDPNHGDKPGPYKCSVCDDDFSEKNQLLVHLNTLHGYSIPVERQTSASHNELPRNQYIDLVQDQPNDGPITSGTSLVNPNISYSIQGVSEGLSNQTIVVTMEDPHTFQISM</sequence>
<dbReference type="Proteomes" id="UP000318571">
    <property type="component" value="Chromosome 3"/>
</dbReference>
<comment type="subcellular location">
    <subcellularLocation>
        <location evidence="1">Nucleus</location>
    </subcellularLocation>
</comment>
<protein>
    <recommendedName>
        <fullName evidence="9">C2H2-type domain-containing protein</fullName>
    </recommendedName>
</protein>
<evidence type="ECO:0000313" key="10">
    <source>
        <dbReference type="EMBL" id="TRY73928.1"/>
    </source>
</evidence>
<dbReference type="Gene3D" id="3.30.160.60">
    <property type="entry name" value="Classic Zinc Finger"/>
    <property type="match status" value="3"/>
</dbReference>
<organism evidence="10 11">
    <name type="scientific">Tigriopus californicus</name>
    <name type="common">Marine copepod</name>
    <dbReference type="NCBI Taxonomy" id="6832"/>
    <lineage>
        <taxon>Eukaryota</taxon>
        <taxon>Metazoa</taxon>
        <taxon>Ecdysozoa</taxon>
        <taxon>Arthropoda</taxon>
        <taxon>Crustacea</taxon>
        <taxon>Multicrustacea</taxon>
        <taxon>Hexanauplia</taxon>
        <taxon>Copepoda</taxon>
        <taxon>Harpacticoida</taxon>
        <taxon>Harpacticidae</taxon>
        <taxon>Tigriopus</taxon>
    </lineage>
</organism>
<feature type="compositionally biased region" description="Basic residues" evidence="8">
    <location>
        <begin position="227"/>
        <end position="236"/>
    </location>
</feature>
<dbReference type="SUPFAM" id="SSF57667">
    <property type="entry name" value="beta-beta-alpha zinc fingers"/>
    <property type="match status" value="2"/>
</dbReference>
<accession>A0A553P8C6</accession>
<dbReference type="AlphaFoldDB" id="A0A553P8C6"/>
<evidence type="ECO:0000256" key="6">
    <source>
        <dbReference type="ARBA" id="ARBA00023242"/>
    </source>
</evidence>
<dbReference type="GO" id="GO:0008270">
    <property type="term" value="F:zinc ion binding"/>
    <property type="evidence" value="ECO:0007669"/>
    <property type="project" value="UniProtKB-KW"/>
</dbReference>
<keyword evidence="3" id="KW-0677">Repeat</keyword>
<dbReference type="InterPro" id="IPR013087">
    <property type="entry name" value="Znf_C2H2_type"/>
</dbReference>
<comment type="caution">
    <text evidence="10">The sequence shown here is derived from an EMBL/GenBank/DDBJ whole genome shotgun (WGS) entry which is preliminary data.</text>
</comment>
<evidence type="ECO:0000256" key="5">
    <source>
        <dbReference type="ARBA" id="ARBA00022833"/>
    </source>
</evidence>
<keyword evidence="11" id="KW-1185">Reference proteome</keyword>
<feature type="domain" description="C2H2-type" evidence="9">
    <location>
        <begin position="1101"/>
        <end position="1129"/>
    </location>
</feature>
<evidence type="ECO:0000313" key="11">
    <source>
        <dbReference type="Proteomes" id="UP000318571"/>
    </source>
</evidence>
<evidence type="ECO:0000256" key="7">
    <source>
        <dbReference type="PROSITE-ProRule" id="PRU00042"/>
    </source>
</evidence>
<name>A0A553P8C6_TIGCA</name>